<gene>
    <name evidence="5" type="ORF">A3G53_02785</name>
</gene>
<evidence type="ECO:0000313" key="6">
    <source>
        <dbReference type="Proteomes" id="UP000178645"/>
    </source>
</evidence>
<evidence type="ECO:0000313" key="5">
    <source>
        <dbReference type="EMBL" id="OGJ00949.1"/>
    </source>
</evidence>
<feature type="transmembrane region" description="Helical" evidence="3">
    <location>
        <begin position="190"/>
        <end position="211"/>
    </location>
</feature>
<sequence length="216" mass="24187">MNRVDELMVLNTISLSPNMSVKDAVRLLTQYKLDGAPVIASDGKVVGILTEYDLSLKGTGIHLPTLLKLFEEFDFYKVDKSKGGLATLLSMRVGDVMNKEPILLRRNSSITEAAKIFAEHHHLNPISVVQEDGRLAGVLNRHDLISYYAGGGSPLFRPSEGKQELDKNVNKFLGSFENRFLFVSKSRTKLWLIFSLLFLVIGFFVAIASLVRIEFR</sequence>
<dbReference type="PANTHER" id="PTHR43080">
    <property type="entry name" value="CBS DOMAIN-CONTAINING PROTEIN CBSX3, MITOCHONDRIAL"/>
    <property type="match status" value="1"/>
</dbReference>
<proteinExistence type="predicted"/>
<keyword evidence="3" id="KW-0812">Transmembrane</keyword>
<keyword evidence="1 2" id="KW-0129">CBS domain</keyword>
<dbReference type="Pfam" id="PF00571">
    <property type="entry name" value="CBS"/>
    <property type="match status" value="2"/>
</dbReference>
<name>A0A1F6Y3S7_9BACT</name>
<feature type="domain" description="CBS" evidence="4">
    <location>
        <begin position="8"/>
        <end position="65"/>
    </location>
</feature>
<dbReference type="SMART" id="SM00116">
    <property type="entry name" value="CBS"/>
    <property type="match status" value="2"/>
</dbReference>
<organism evidence="5 6">
    <name type="scientific">Candidatus Nomurabacteria bacterium RIFCSPLOWO2_12_FULL_44_11</name>
    <dbReference type="NCBI Taxonomy" id="1801796"/>
    <lineage>
        <taxon>Bacteria</taxon>
        <taxon>Candidatus Nomuraibacteriota</taxon>
    </lineage>
</organism>
<dbReference type="InterPro" id="IPR046342">
    <property type="entry name" value="CBS_dom_sf"/>
</dbReference>
<dbReference type="Proteomes" id="UP000178645">
    <property type="component" value="Unassembled WGS sequence"/>
</dbReference>
<accession>A0A1F6Y3S7</accession>
<dbReference type="InterPro" id="IPR000644">
    <property type="entry name" value="CBS_dom"/>
</dbReference>
<dbReference type="EMBL" id="MFVU01000032">
    <property type="protein sequence ID" value="OGJ00949.1"/>
    <property type="molecule type" value="Genomic_DNA"/>
</dbReference>
<protein>
    <recommendedName>
        <fullName evidence="4">CBS domain-containing protein</fullName>
    </recommendedName>
</protein>
<dbReference type="PANTHER" id="PTHR43080:SF2">
    <property type="entry name" value="CBS DOMAIN-CONTAINING PROTEIN"/>
    <property type="match status" value="1"/>
</dbReference>
<evidence type="ECO:0000259" key="4">
    <source>
        <dbReference type="PROSITE" id="PS51371"/>
    </source>
</evidence>
<dbReference type="PROSITE" id="PS51371">
    <property type="entry name" value="CBS"/>
    <property type="match status" value="2"/>
</dbReference>
<dbReference type="AlphaFoldDB" id="A0A1F6Y3S7"/>
<dbReference type="Gene3D" id="3.10.580.10">
    <property type="entry name" value="CBS-domain"/>
    <property type="match status" value="1"/>
</dbReference>
<keyword evidence="3" id="KW-1133">Transmembrane helix</keyword>
<reference evidence="5 6" key="1">
    <citation type="journal article" date="2016" name="Nat. Commun.">
        <title>Thousands of microbial genomes shed light on interconnected biogeochemical processes in an aquifer system.</title>
        <authorList>
            <person name="Anantharaman K."/>
            <person name="Brown C.T."/>
            <person name="Hug L.A."/>
            <person name="Sharon I."/>
            <person name="Castelle C.J."/>
            <person name="Probst A.J."/>
            <person name="Thomas B.C."/>
            <person name="Singh A."/>
            <person name="Wilkins M.J."/>
            <person name="Karaoz U."/>
            <person name="Brodie E.L."/>
            <person name="Williams K.H."/>
            <person name="Hubbard S.S."/>
            <person name="Banfield J.F."/>
        </authorList>
    </citation>
    <scope>NUCLEOTIDE SEQUENCE [LARGE SCALE GENOMIC DNA]</scope>
</reference>
<evidence type="ECO:0000256" key="3">
    <source>
        <dbReference type="SAM" id="Phobius"/>
    </source>
</evidence>
<dbReference type="SUPFAM" id="SSF54631">
    <property type="entry name" value="CBS-domain pair"/>
    <property type="match status" value="1"/>
</dbReference>
<feature type="domain" description="CBS" evidence="4">
    <location>
        <begin position="97"/>
        <end position="155"/>
    </location>
</feature>
<evidence type="ECO:0000256" key="1">
    <source>
        <dbReference type="ARBA" id="ARBA00023122"/>
    </source>
</evidence>
<evidence type="ECO:0000256" key="2">
    <source>
        <dbReference type="PROSITE-ProRule" id="PRU00703"/>
    </source>
</evidence>
<keyword evidence="3" id="KW-0472">Membrane</keyword>
<comment type="caution">
    <text evidence="5">The sequence shown here is derived from an EMBL/GenBank/DDBJ whole genome shotgun (WGS) entry which is preliminary data.</text>
</comment>
<dbReference type="InterPro" id="IPR051257">
    <property type="entry name" value="Diverse_CBS-Domain"/>
</dbReference>